<keyword evidence="3 6" id="KW-0547">Nucleotide-binding</keyword>
<keyword evidence="2" id="KW-0808">Transferase</keyword>
<protein>
    <recommendedName>
        <fullName evidence="7">Protein kinase domain-containing protein</fullName>
    </recommendedName>
</protein>
<evidence type="ECO:0000313" key="9">
    <source>
        <dbReference type="Proteomes" id="UP001470230"/>
    </source>
</evidence>
<name>A0ABR2HGM2_9EUKA</name>
<feature type="binding site" evidence="6">
    <location>
        <position position="42"/>
    </location>
    <ligand>
        <name>ATP</name>
        <dbReference type="ChEBI" id="CHEBI:30616"/>
    </ligand>
</feature>
<dbReference type="Gene3D" id="3.30.200.20">
    <property type="entry name" value="Phosphorylase Kinase, domain 1"/>
    <property type="match status" value="1"/>
</dbReference>
<reference evidence="8 9" key="1">
    <citation type="submission" date="2024-04" db="EMBL/GenBank/DDBJ databases">
        <title>Tritrichomonas musculus Genome.</title>
        <authorList>
            <person name="Alves-Ferreira E."/>
            <person name="Grigg M."/>
            <person name="Lorenzi H."/>
            <person name="Galac M."/>
        </authorList>
    </citation>
    <scope>NUCLEOTIDE SEQUENCE [LARGE SCALE GENOMIC DNA]</scope>
    <source>
        <strain evidence="8 9">EAF2021</strain>
    </source>
</reference>
<dbReference type="EMBL" id="JAPFFF010000030">
    <property type="protein sequence ID" value="KAK8845879.1"/>
    <property type="molecule type" value="Genomic_DNA"/>
</dbReference>
<dbReference type="InterPro" id="IPR000719">
    <property type="entry name" value="Prot_kinase_dom"/>
</dbReference>
<evidence type="ECO:0000256" key="1">
    <source>
        <dbReference type="ARBA" id="ARBA00022527"/>
    </source>
</evidence>
<evidence type="ECO:0000256" key="6">
    <source>
        <dbReference type="PROSITE-ProRule" id="PRU10141"/>
    </source>
</evidence>
<proteinExistence type="predicted"/>
<dbReference type="PROSITE" id="PS50011">
    <property type="entry name" value="PROTEIN_KINASE_DOM"/>
    <property type="match status" value="1"/>
</dbReference>
<evidence type="ECO:0000259" key="7">
    <source>
        <dbReference type="PROSITE" id="PS50011"/>
    </source>
</evidence>
<dbReference type="Pfam" id="PF00069">
    <property type="entry name" value="Pkinase"/>
    <property type="match status" value="1"/>
</dbReference>
<keyword evidence="9" id="KW-1185">Reference proteome</keyword>
<feature type="domain" description="Protein kinase" evidence="7">
    <location>
        <begin position="13"/>
        <end position="103"/>
    </location>
</feature>
<evidence type="ECO:0000256" key="3">
    <source>
        <dbReference type="ARBA" id="ARBA00022741"/>
    </source>
</evidence>
<accession>A0ABR2HGM2</accession>
<dbReference type="Proteomes" id="UP001470230">
    <property type="component" value="Unassembled WGS sequence"/>
</dbReference>
<evidence type="ECO:0000313" key="8">
    <source>
        <dbReference type="EMBL" id="KAK8845879.1"/>
    </source>
</evidence>
<keyword evidence="5 6" id="KW-0067">ATP-binding</keyword>
<dbReference type="InterPro" id="IPR030616">
    <property type="entry name" value="Aur-like"/>
</dbReference>
<dbReference type="InterPro" id="IPR011009">
    <property type="entry name" value="Kinase-like_dom_sf"/>
</dbReference>
<keyword evidence="4" id="KW-0418">Kinase</keyword>
<sequence>MSSPSQYADLTKYQKIRQIGKGVFGEVYLVKEKETQKTYAAKIIQSEATDKQQDVILYLSREVNITAGINHPAVLHLVGNYNRTFGTRIIIRYYFMRKAITCS</sequence>
<evidence type="ECO:0000256" key="4">
    <source>
        <dbReference type="ARBA" id="ARBA00022777"/>
    </source>
</evidence>
<dbReference type="PROSITE" id="PS00107">
    <property type="entry name" value="PROTEIN_KINASE_ATP"/>
    <property type="match status" value="1"/>
</dbReference>
<keyword evidence="1" id="KW-0723">Serine/threonine-protein kinase</keyword>
<evidence type="ECO:0000256" key="5">
    <source>
        <dbReference type="ARBA" id="ARBA00022840"/>
    </source>
</evidence>
<gene>
    <name evidence="8" type="ORF">M9Y10_020805</name>
</gene>
<organism evidence="8 9">
    <name type="scientific">Tritrichomonas musculus</name>
    <dbReference type="NCBI Taxonomy" id="1915356"/>
    <lineage>
        <taxon>Eukaryota</taxon>
        <taxon>Metamonada</taxon>
        <taxon>Parabasalia</taxon>
        <taxon>Tritrichomonadida</taxon>
        <taxon>Tritrichomonadidae</taxon>
        <taxon>Tritrichomonas</taxon>
    </lineage>
</organism>
<comment type="caution">
    <text evidence="8">The sequence shown here is derived from an EMBL/GenBank/DDBJ whole genome shotgun (WGS) entry which is preliminary data.</text>
</comment>
<evidence type="ECO:0000256" key="2">
    <source>
        <dbReference type="ARBA" id="ARBA00022679"/>
    </source>
</evidence>
<dbReference type="SUPFAM" id="SSF56112">
    <property type="entry name" value="Protein kinase-like (PK-like)"/>
    <property type="match status" value="1"/>
</dbReference>
<dbReference type="InterPro" id="IPR017441">
    <property type="entry name" value="Protein_kinase_ATP_BS"/>
</dbReference>
<dbReference type="PANTHER" id="PTHR24350">
    <property type="entry name" value="SERINE/THREONINE-PROTEIN KINASE IAL-RELATED"/>
    <property type="match status" value="1"/>
</dbReference>